<evidence type="ECO:0000313" key="4">
    <source>
        <dbReference type="Proteomes" id="UP001498421"/>
    </source>
</evidence>
<feature type="region of interest" description="Disordered" evidence="1">
    <location>
        <begin position="599"/>
        <end position="639"/>
    </location>
</feature>
<gene>
    <name evidence="3" type="ORF">QQZ08_011805</name>
</gene>
<feature type="region of interest" description="Disordered" evidence="1">
    <location>
        <begin position="655"/>
        <end position="674"/>
    </location>
</feature>
<dbReference type="Pfam" id="PF17111">
    <property type="entry name" value="PigL_N"/>
    <property type="match status" value="1"/>
</dbReference>
<protein>
    <recommendedName>
        <fullName evidence="2">Azaphilone pigments biosynthesis cluster protein L N-terminal domain-containing protein</fullName>
    </recommendedName>
</protein>
<proteinExistence type="predicted"/>
<evidence type="ECO:0000313" key="3">
    <source>
        <dbReference type="EMBL" id="KAK7417007.1"/>
    </source>
</evidence>
<accession>A0ABR1H7S5</accession>
<comment type="caution">
    <text evidence="3">The sequence shown here is derived from an EMBL/GenBank/DDBJ whole genome shotgun (WGS) entry which is preliminary data.</text>
</comment>
<evidence type="ECO:0000259" key="2">
    <source>
        <dbReference type="Pfam" id="PF17111"/>
    </source>
</evidence>
<dbReference type="InterPro" id="IPR011990">
    <property type="entry name" value="TPR-like_helical_dom_sf"/>
</dbReference>
<dbReference type="InterPro" id="IPR031348">
    <property type="entry name" value="PigL_N"/>
</dbReference>
<keyword evidence="4" id="KW-1185">Reference proteome</keyword>
<evidence type="ECO:0000256" key="1">
    <source>
        <dbReference type="SAM" id="MobiDB-lite"/>
    </source>
</evidence>
<name>A0ABR1H7S5_9HYPO</name>
<dbReference type="EMBL" id="JAZAVK010000195">
    <property type="protein sequence ID" value="KAK7417007.1"/>
    <property type="molecule type" value="Genomic_DNA"/>
</dbReference>
<feature type="domain" description="Azaphilone pigments biosynthesis cluster protein L N-terminal" evidence="2">
    <location>
        <begin position="1"/>
        <end position="134"/>
    </location>
</feature>
<sequence>MDPVSIAASAVALTQTAGVIASSLAGFVRALQTADSRITGLCDELAHLTNFLQSVEKTLDGCHKFDFALMEDDLWQQSDVVMADCKATLKELDTLVIKIKDTAQPKGFGWRTRAVVDLSLHGTAISAFRDKIHQSNWALQTVLHAMTEAILAKLTQLKASIDETIHASSRPAGGFSRGLNHHPDSRITRNMRHLAQAAGHFYSTANSTASSARSDGSIGHTPSYQSAAAISIMGDFSDSRRERVEQFIHDSHTPFRGPTIISVPSQSASSRFSQPPSELIPNVTSASILARGSSNTSLDEDDVDAEFERLFFNGLQELATASMKNRDYHRAIEYLQDALQREGGSSFTSANTDFRQLQVQLAFCHFLQGTWRLAEPIVTKLSQSKAGQQDLAVCSLLHALSLAYLSEYQFDDALTACKKALPGKKRLCKANGTDCQEYREALALLATIFQMERDYIRAEVLRRQLPPDFIYIHPANEMKYLQSKSHLIEPIFSDDDSQQIGPVELDAGPNAMAEGQNQGVARNGTVNSSNASSLRVKILEYQRYEEDTMKEVLFVHPTEPQAAEDANDEASPVSEKGSLRRRFSHFFGSVRVRRVASDTLTAGEDSKSSGSDVAPVPTSPVAISSVSTSPVSTSPSESQRNSIWFNIKKSKTLLRKRPREGRSKFPSLKSGNRQKKSFKLVNMKKITQQPPAQTPEDNLSEFSYVPSENNSISPIAYYSGPVPAMMLNETRPTSWLDTQSFTTAHQADQPDPTLYTQTQTPELADKETEWTSAPYTLCNVSRNQDLSSNGQSNVGATRITDETNGFTANLQANAHTTNPTFDSIAPPHAGPDILLRTIMDAATILASLKTMRDSESLRSAKLDLKIILRRLEALNKNQFLIPDVQKAIQRLEQTEALDDEQAYDSGYDTMDDISRSKKSILMEDGF</sequence>
<dbReference type="Proteomes" id="UP001498421">
    <property type="component" value="Unassembled WGS sequence"/>
</dbReference>
<reference evidence="3 4" key="1">
    <citation type="journal article" date="2025" name="Microbiol. Resour. Announc.">
        <title>Draft genome sequences for Neonectria magnoliae and Neonectria punicea, canker pathogens of Liriodendron tulipifera and Acer saccharum in West Virginia.</title>
        <authorList>
            <person name="Petronek H.M."/>
            <person name="Kasson M.T."/>
            <person name="Metheny A.M."/>
            <person name="Stauder C.M."/>
            <person name="Lovett B."/>
            <person name="Lynch S.C."/>
            <person name="Garnas J.R."/>
            <person name="Kasson L.R."/>
            <person name="Stajich J.E."/>
        </authorList>
    </citation>
    <scope>NUCLEOTIDE SEQUENCE [LARGE SCALE GENOMIC DNA]</scope>
    <source>
        <strain evidence="3 4">NRRL 64651</strain>
    </source>
</reference>
<dbReference type="Gene3D" id="1.25.40.10">
    <property type="entry name" value="Tetratricopeptide repeat domain"/>
    <property type="match status" value="1"/>
</dbReference>
<dbReference type="SUPFAM" id="SSF48452">
    <property type="entry name" value="TPR-like"/>
    <property type="match status" value="1"/>
</dbReference>
<feature type="compositionally biased region" description="Low complexity" evidence="1">
    <location>
        <begin position="613"/>
        <end position="636"/>
    </location>
</feature>
<organism evidence="3 4">
    <name type="scientific">Neonectria magnoliae</name>
    <dbReference type="NCBI Taxonomy" id="2732573"/>
    <lineage>
        <taxon>Eukaryota</taxon>
        <taxon>Fungi</taxon>
        <taxon>Dikarya</taxon>
        <taxon>Ascomycota</taxon>
        <taxon>Pezizomycotina</taxon>
        <taxon>Sordariomycetes</taxon>
        <taxon>Hypocreomycetidae</taxon>
        <taxon>Hypocreales</taxon>
        <taxon>Nectriaceae</taxon>
        <taxon>Neonectria</taxon>
    </lineage>
</organism>